<protein>
    <recommendedName>
        <fullName evidence="1">DUF6604 domain-containing protein</fullName>
    </recommendedName>
</protein>
<evidence type="ECO:0000259" key="1">
    <source>
        <dbReference type="Pfam" id="PF20253"/>
    </source>
</evidence>
<evidence type="ECO:0000313" key="3">
    <source>
        <dbReference type="Proteomes" id="UP001172155"/>
    </source>
</evidence>
<reference evidence="2" key="1">
    <citation type="submission" date="2023-06" db="EMBL/GenBank/DDBJ databases">
        <title>Genome-scale phylogeny and comparative genomics of the fungal order Sordariales.</title>
        <authorList>
            <consortium name="Lawrence Berkeley National Laboratory"/>
            <person name="Hensen N."/>
            <person name="Bonometti L."/>
            <person name="Westerberg I."/>
            <person name="Brannstrom I.O."/>
            <person name="Guillou S."/>
            <person name="Cros-Aarteil S."/>
            <person name="Calhoun S."/>
            <person name="Haridas S."/>
            <person name="Kuo A."/>
            <person name="Mondo S."/>
            <person name="Pangilinan J."/>
            <person name="Riley R."/>
            <person name="LaButti K."/>
            <person name="Andreopoulos B."/>
            <person name="Lipzen A."/>
            <person name="Chen C."/>
            <person name="Yanf M."/>
            <person name="Daum C."/>
            <person name="Ng V."/>
            <person name="Clum A."/>
            <person name="Steindorff A."/>
            <person name="Ohm R."/>
            <person name="Martin F."/>
            <person name="Silar P."/>
            <person name="Natvig D."/>
            <person name="Lalanne C."/>
            <person name="Gautier V."/>
            <person name="Ament-velasquez S.L."/>
            <person name="Kruys A."/>
            <person name="Hutchinson M.I."/>
            <person name="Powell A.J."/>
            <person name="Barry K."/>
            <person name="Miller A.N."/>
            <person name="Grigoriev I.V."/>
            <person name="Debuchy R."/>
            <person name="Gladieux P."/>
            <person name="Thoren M.H."/>
            <person name="Johannesson H."/>
        </authorList>
    </citation>
    <scope>NUCLEOTIDE SEQUENCE</scope>
    <source>
        <strain evidence="2">SMH3187-1</strain>
    </source>
</reference>
<feature type="domain" description="DUF6604" evidence="1">
    <location>
        <begin position="5"/>
        <end position="115"/>
    </location>
</feature>
<dbReference type="AlphaFoldDB" id="A0AA40EDS9"/>
<proteinExistence type="predicted"/>
<dbReference type="InterPro" id="IPR046539">
    <property type="entry name" value="DUF6604"/>
</dbReference>
<accession>A0AA40EDS9</accession>
<dbReference type="Pfam" id="PF20253">
    <property type="entry name" value="DUF6604"/>
    <property type="match status" value="1"/>
</dbReference>
<gene>
    <name evidence="2" type="ORF">B0T18DRAFT_432687</name>
</gene>
<evidence type="ECO:0000313" key="2">
    <source>
        <dbReference type="EMBL" id="KAK0737749.1"/>
    </source>
</evidence>
<keyword evidence="3" id="KW-1185">Reference proteome</keyword>
<name>A0AA40EDS9_9PEZI</name>
<dbReference type="EMBL" id="JAUKUD010000007">
    <property type="protein sequence ID" value="KAK0737749.1"/>
    <property type="molecule type" value="Genomic_DNA"/>
</dbReference>
<comment type="caution">
    <text evidence="2">The sequence shown here is derived from an EMBL/GenBank/DDBJ whole genome shotgun (WGS) entry which is preliminary data.</text>
</comment>
<sequence length="195" mass="21842">MCKAYHNRQETFTTWLLATAGRLHFAVPCHGQSTMGSLEALARAVTTRLPPGEIPADIVDSLRDVVWLRKEANAVFCQAADQQDDGEAKRRSDEHVHAIHVFERILAVFNALTLPCAQWEAAARWEASRAGVTATLHDFLRRHAEVVAAMTRTINNDVTLRRDSGISMTMTIGEDVPAEYLDYQVQGQYHMPLEN</sequence>
<organism evidence="2 3">
    <name type="scientific">Schizothecium vesticola</name>
    <dbReference type="NCBI Taxonomy" id="314040"/>
    <lineage>
        <taxon>Eukaryota</taxon>
        <taxon>Fungi</taxon>
        <taxon>Dikarya</taxon>
        <taxon>Ascomycota</taxon>
        <taxon>Pezizomycotina</taxon>
        <taxon>Sordariomycetes</taxon>
        <taxon>Sordariomycetidae</taxon>
        <taxon>Sordariales</taxon>
        <taxon>Schizotheciaceae</taxon>
        <taxon>Schizothecium</taxon>
    </lineage>
</organism>
<dbReference type="Proteomes" id="UP001172155">
    <property type="component" value="Unassembled WGS sequence"/>
</dbReference>